<feature type="region of interest" description="Disordered" evidence="2">
    <location>
        <begin position="174"/>
        <end position="205"/>
    </location>
</feature>
<gene>
    <name evidence="3" type="ORF">AMEX_G26620</name>
</gene>
<keyword evidence="1" id="KW-0175">Coiled coil</keyword>
<comment type="caution">
    <text evidence="3">The sequence shown here is derived from an EMBL/GenBank/DDBJ whole genome shotgun (WGS) entry which is preliminary data.</text>
</comment>
<feature type="compositionally biased region" description="Polar residues" evidence="2">
    <location>
        <begin position="186"/>
        <end position="195"/>
    </location>
</feature>
<evidence type="ECO:0000313" key="3">
    <source>
        <dbReference type="EMBL" id="KAG9260371.1"/>
    </source>
</evidence>
<feature type="region of interest" description="Disordered" evidence="2">
    <location>
        <begin position="1"/>
        <end position="70"/>
    </location>
</feature>
<sequence length="331" mass="36070">MHSGAVEKAGSPRKRVLSRGMSEEETLRHIIKEAEESNKRTLSRSDSRYGSLKRGETRESLSEEEHAGNPEMLELQANYEDSLQELQTLELRQEVLLFQVDCLQDALQGAEEMLAETQRESQEAHMELERERERRRKLEDSVARLVQEVERLKEENSSLSAELVRSTAETVGAEGNLVDAVDGGVPNSTPSSDGVSQSSASTFASSEQKMLGILTSLFKNRRLEPSLLKPAGPQSSSGGSSVDQEVKEPEKPAELRAESGLEGGVSQKALDGEENDESSGYEDAPSEFSPASTPEGCAGLLEDEVVTEDGEPSNSDDPIFQKNPGDSCILS</sequence>
<evidence type="ECO:0000256" key="1">
    <source>
        <dbReference type="SAM" id="Coils"/>
    </source>
</evidence>
<dbReference type="Gene3D" id="1.20.5.4090">
    <property type="match status" value="1"/>
</dbReference>
<name>A0A8T2KUA9_ASTMX</name>
<evidence type="ECO:0000313" key="4">
    <source>
        <dbReference type="Proteomes" id="UP000752171"/>
    </source>
</evidence>
<feature type="compositionally biased region" description="Basic and acidic residues" evidence="2">
    <location>
        <begin position="21"/>
        <end position="68"/>
    </location>
</feature>
<feature type="region of interest" description="Disordered" evidence="2">
    <location>
        <begin position="226"/>
        <end position="331"/>
    </location>
</feature>
<dbReference type="Proteomes" id="UP000752171">
    <property type="component" value="Unassembled WGS sequence"/>
</dbReference>
<dbReference type="KEGG" id="amex:103026383"/>
<proteinExistence type="predicted"/>
<dbReference type="AlphaFoldDB" id="A0A8T2KUA9"/>
<accession>A0A8T2KUA9</accession>
<dbReference type="EMBL" id="JAICCE010000024">
    <property type="protein sequence ID" value="KAG9260371.1"/>
    <property type="molecule type" value="Genomic_DNA"/>
</dbReference>
<feature type="compositionally biased region" description="Low complexity" evidence="2">
    <location>
        <begin position="196"/>
        <end position="205"/>
    </location>
</feature>
<reference evidence="3 4" key="1">
    <citation type="submission" date="2021-07" db="EMBL/GenBank/DDBJ databases">
        <authorList>
            <person name="Imarazene B."/>
            <person name="Zahm M."/>
            <person name="Klopp C."/>
            <person name="Cabau C."/>
            <person name="Beille S."/>
            <person name="Jouanno E."/>
            <person name="Castinel A."/>
            <person name="Lluch J."/>
            <person name="Gil L."/>
            <person name="Kuchtly C."/>
            <person name="Lopez Roques C."/>
            <person name="Donnadieu C."/>
            <person name="Parrinello H."/>
            <person name="Journot L."/>
            <person name="Du K."/>
            <person name="Schartl M."/>
            <person name="Retaux S."/>
            <person name="Guiguen Y."/>
        </authorList>
    </citation>
    <scope>NUCLEOTIDE SEQUENCE [LARGE SCALE GENOMIC DNA]</scope>
    <source>
        <strain evidence="3">Pach_M1</strain>
        <tissue evidence="3">Testis</tissue>
    </source>
</reference>
<feature type="compositionally biased region" description="Basic and acidic residues" evidence="2">
    <location>
        <begin position="244"/>
        <end position="259"/>
    </location>
</feature>
<protein>
    <submittedName>
        <fullName evidence="3">Leucine-rich repeat flightless-interacting protein 1</fullName>
    </submittedName>
</protein>
<organism evidence="3 4">
    <name type="scientific">Astyanax mexicanus</name>
    <name type="common">Blind cave fish</name>
    <name type="synonym">Astyanax fasciatus mexicanus</name>
    <dbReference type="NCBI Taxonomy" id="7994"/>
    <lineage>
        <taxon>Eukaryota</taxon>
        <taxon>Metazoa</taxon>
        <taxon>Chordata</taxon>
        <taxon>Craniata</taxon>
        <taxon>Vertebrata</taxon>
        <taxon>Euteleostomi</taxon>
        <taxon>Actinopterygii</taxon>
        <taxon>Neopterygii</taxon>
        <taxon>Teleostei</taxon>
        <taxon>Ostariophysi</taxon>
        <taxon>Characiformes</taxon>
        <taxon>Characoidei</taxon>
        <taxon>Acestrorhamphidae</taxon>
        <taxon>Acestrorhamphinae</taxon>
        <taxon>Astyanax</taxon>
    </lineage>
</organism>
<evidence type="ECO:0000256" key="2">
    <source>
        <dbReference type="SAM" id="MobiDB-lite"/>
    </source>
</evidence>
<feature type="coiled-coil region" evidence="1">
    <location>
        <begin position="72"/>
        <end position="169"/>
    </location>
</feature>
<feature type="compositionally biased region" description="Acidic residues" evidence="2">
    <location>
        <begin position="301"/>
        <end position="311"/>
    </location>
</feature>